<feature type="domain" description="HTH tetR-type" evidence="6">
    <location>
        <begin position="19"/>
        <end position="79"/>
    </location>
</feature>
<dbReference type="Pfam" id="PF13977">
    <property type="entry name" value="TetR_C_6"/>
    <property type="match status" value="1"/>
</dbReference>
<dbReference type="Proteomes" id="UP000238083">
    <property type="component" value="Unassembled WGS sequence"/>
</dbReference>
<gene>
    <name evidence="7" type="ORF">CLV37_111137</name>
</gene>
<evidence type="ECO:0000256" key="5">
    <source>
        <dbReference type="PROSITE-ProRule" id="PRU00335"/>
    </source>
</evidence>
<evidence type="ECO:0000256" key="3">
    <source>
        <dbReference type="ARBA" id="ARBA00023125"/>
    </source>
</evidence>
<evidence type="ECO:0000259" key="6">
    <source>
        <dbReference type="PROSITE" id="PS50977"/>
    </source>
</evidence>
<feature type="DNA-binding region" description="H-T-H motif" evidence="5">
    <location>
        <begin position="42"/>
        <end position="61"/>
    </location>
</feature>
<keyword evidence="2" id="KW-0805">Transcription regulation</keyword>
<proteinExistence type="predicted"/>
<reference evidence="7 8" key="1">
    <citation type="submission" date="2018-03" db="EMBL/GenBank/DDBJ databases">
        <title>Genomic Encyclopedia of Archaeal and Bacterial Type Strains, Phase II (KMG-II): from individual species to whole genera.</title>
        <authorList>
            <person name="Goeker M."/>
        </authorList>
    </citation>
    <scope>NUCLEOTIDE SEQUENCE [LARGE SCALE GENOMIC DNA]</scope>
    <source>
        <strain evidence="7 8">DSM 19711</strain>
    </source>
</reference>
<dbReference type="EMBL" id="PVZF01000011">
    <property type="protein sequence ID" value="PRY12180.1"/>
    <property type="molecule type" value="Genomic_DNA"/>
</dbReference>
<evidence type="ECO:0000313" key="8">
    <source>
        <dbReference type="Proteomes" id="UP000238083"/>
    </source>
</evidence>
<keyword evidence="8" id="KW-1185">Reference proteome</keyword>
<dbReference type="RefSeq" id="WP_211298809.1">
    <property type="nucleotide sequence ID" value="NZ_PVZF01000011.1"/>
</dbReference>
<dbReference type="InterPro" id="IPR009057">
    <property type="entry name" value="Homeodomain-like_sf"/>
</dbReference>
<dbReference type="InterPro" id="IPR050109">
    <property type="entry name" value="HTH-type_TetR-like_transc_reg"/>
</dbReference>
<evidence type="ECO:0000256" key="2">
    <source>
        <dbReference type="ARBA" id="ARBA00023015"/>
    </source>
</evidence>
<dbReference type="AlphaFoldDB" id="A0A2T0QZS1"/>
<dbReference type="Gene3D" id="1.10.357.10">
    <property type="entry name" value="Tetracycline Repressor, domain 2"/>
    <property type="match status" value="1"/>
</dbReference>
<dbReference type="PANTHER" id="PTHR30055:SF234">
    <property type="entry name" value="HTH-TYPE TRANSCRIPTIONAL REGULATOR BETI"/>
    <property type="match status" value="1"/>
</dbReference>
<protein>
    <submittedName>
        <fullName evidence="7">TetR family transcriptional regulator</fullName>
    </submittedName>
</protein>
<evidence type="ECO:0000256" key="1">
    <source>
        <dbReference type="ARBA" id="ARBA00022491"/>
    </source>
</evidence>
<dbReference type="InterPro" id="IPR039538">
    <property type="entry name" value="BetI_C"/>
</dbReference>
<keyword evidence="1" id="KW-0678">Repressor</keyword>
<evidence type="ECO:0000256" key="4">
    <source>
        <dbReference type="ARBA" id="ARBA00023163"/>
    </source>
</evidence>
<accession>A0A2T0QZS1</accession>
<organism evidence="7 8">
    <name type="scientific">Kineococcus rhizosphaerae</name>
    <dbReference type="NCBI Taxonomy" id="559628"/>
    <lineage>
        <taxon>Bacteria</taxon>
        <taxon>Bacillati</taxon>
        <taxon>Actinomycetota</taxon>
        <taxon>Actinomycetes</taxon>
        <taxon>Kineosporiales</taxon>
        <taxon>Kineosporiaceae</taxon>
        <taxon>Kineococcus</taxon>
    </lineage>
</organism>
<dbReference type="PANTHER" id="PTHR30055">
    <property type="entry name" value="HTH-TYPE TRANSCRIPTIONAL REGULATOR RUTR"/>
    <property type="match status" value="1"/>
</dbReference>
<dbReference type="InterPro" id="IPR036271">
    <property type="entry name" value="Tet_transcr_reg_TetR-rel_C_sf"/>
</dbReference>
<dbReference type="PRINTS" id="PR00455">
    <property type="entry name" value="HTHTETR"/>
</dbReference>
<dbReference type="Pfam" id="PF00440">
    <property type="entry name" value="TetR_N"/>
    <property type="match status" value="1"/>
</dbReference>
<dbReference type="InterPro" id="IPR001647">
    <property type="entry name" value="HTH_TetR"/>
</dbReference>
<name>A0A2T0QZS1_9ACTN</name>
<keyword evidence="3 5" id="KW-0238">DNA-binding</keyword>
<dbReference type="GO" id="GO:0000976">
    <property type="term" value="F:transcription cis-regulatory region binding"/>
    <property type="evidence" value="ECO:0007669"/>
    <property type="project" value="TreeGrafter"/>
</dbReference>
<keyword evidence="4" id="KW-0804">Transcription</keyword>
<dbReference type="PROSITE" id="PS50977">
    <property type="entry name" value="HTH_TETR_2"/>
    <property type="match status" value="1"/>
</dbReference>
<evidence type="ECO:0000313" key="7">
    <source>
        <dbReference type="EMBL" id="PRY12180.1"/>
    </source>
</evidence>
<dbReference type="GO" id="GO:0003700">
    <property type="term" value="F:DNA-binding transcription factor activity"/>
    <property type="evidence" value="ECO:0007669"/>
    <property type="project" value="TreeGrafter"/>
</dbReference>
<dbReference type="SUPFAM" id="SSF48498">
    <property type="entry name" value="Tetracyclin repressor-like, C-terminal domain"/>
    <property type="match status" value="1"/>
</dbReference>
<sequence length="206" mass="22253">MPTTDTSRRGGRGEYAKSALRRQEILDAALTVFAASGYRSASLREIADRIGISQQGLTYHFPTKDALLAAVLQARGERHRALFENGETTPAGHVRALLDLVEHNQATPGLVELHCTLSAEATAPDHPAHGYFQERYSGIVAHLGRVFGQLREQGLLREGADPAGCARGLVALMDGLQVQWLLSGRGFDMAADVRAHLTSVTTLDLT</sequence>
<dbReference type="SUPFAM" id="SSF46689">
    <property type="entry name" value="Homeodomain-like"/>
    <property type="match status" value="1"/>
</dbReference>
<comment type="caution">
    <text evidence="7">The sequence shown here is derived from an EMBL/GenBank/DDBJ whole genome shotgun (WGS) entry which is preliminary data.</text>
</comment>